<keyword evidence="1" id="KW-0472">Membrane</keyword>
<evidence type="ECO:0000313" key="3">
    <source>
        <dbReference type="Proteomes" id="UP000093795"/>
    </source>
</evidence>
<name>A0A1A3CEM8_MYCAS</name>
<keyword evidence="1" id="KW-0812">Transmembrane</keyword>
<proteinExistence type="predicted"/>
<keyword evidence="1" id="KW-1133">Transmembrane helix</keyword>
<feature type="transmembrane region" description="Helical" evidence="1">
    <location>
        <begin position="12"/>
        <end position="32"/>
    </location>
</feature>
<reference evidence="2 3" key="1">
    <citation type="submission" date="2016-06" db="EMBL/GenBank/DDBJ databases">
        <authorList>
            <person name="Kjaerup R.B."/>
            <person name="Dalgaard T.S."/>
            <person name="Juul-Madsen H.R."/>
        </authorList>
    </citation>
    <scope>NUCLEOTIDE SEQUENCE [LARGE SCALE GENOMIC DNA]</scope>
    <source>
        <strain evidence="2 3">1081914.2</strain>
    </source>
</reference>
<protein>
    <submittedName>
        <fullName evidence="2">Uncharacterized protein</fullName>
    </submittedName>
</protein>
<dbReference type="AlphaFoldDB" id="A0A1A3CEM8"/>
<accession>A0A1A3CEM8</accession>
<evidence type="ECO:0000256" key="1">
    <source>
        <dbReference type="SAM" id="Phobius"/>
    </source>
</evidence>
<comment type="caution">
    <text evidence="2">The sequence shown here is derived from an EMBL/GenBank/DDBJ whole genome shotgun (WGS) entry which is preliminary data.</text>
</comment>
<dbReference type="Proteomes" id="UP000093795">
    <property type="component" value="Unassembled WGS sequence"/>
</dbReference>
<sequence>MLLVIGLVIKFIWWILGAAALVALFFLVRALVRWYARRSEEYARYWDALCARADQQHNWVLQGDDRGIYGVEGADLMRKVRRFG</sequence>
<dbReference type="OrthoDB" id="4738397at2"/>
<gene>
    <name evidence="2" type="ORF">A9X01_18600</name>
</gene>
<evidence type="ECO:0000313" key="2">
    <source>
        <dbReference type="EMBL" id="OBI85133.1"/>
    </source>
</evidence>
<dbReference type="EMBL" id="LZKQ01000122">
    <property type="protein sequence ID" value="OBI85133.1"/>
    <property type="molecule type" value="Genomic_DNA"/>
</dbReference>
<organism evidence="2 3">
    <name type="scientific">Mycobacterium asiaticum</name>
    <dbReference type="NCBI Taxonomy" id="1790"/>
    <lineage>
        <taxon>Bacteria</taxon>
        <taxon>Bacillati</taxon>
        <taxon>Actinomycetota</taxon>
        <taxon>Actinomycetes</taxon>
        <taxon>Mycobacteriales</taxon>
        <taxon>Mycobacteriaceae</taxon>
        <taxon>Mycobacterium</taxon>
    </lineage>
</organism>